<evidence type="ECO:0000256" key="7">
    <source>
        <dbReference type="ARBA" id="ARBA00047899"/>
    </source>
</evidence>
<dbReference type="InterPro" id="IPR011009">
    <property type="entry name" value="Kinase-like_dom_sf"/>
</dbReference>
<keyword evidence="5 14" id="KW-0418">Kinase</keyword>
<dbReference type="EC" id="2.7.11.1" evidence="1"/>
<feature type="repeat" description="TPR" evidence="9">
    <location>
        <begin position="450"/>
        <end position="483"/>
    </location>
</feature>
<dbReference type="CDD" id="cd14014">
    <property type="entry name" value="STKc_PknB_like"/>
    <property type="match status" value="1"/>
</dbReference>
<organism evidence="14 15">
    <name type="scientific">Pseudanabaena galeata UHCC 0370</name>
    <dbReference type="NCBI Taxonomy" id="3110310"/>
    <lineage>
        <taxon>Bacteria</taxon>
        <taxon>Bacillati</taxon>
        <taxon>Cyanobacteriota</taxon>
        <taxon>Cyanophyceae</taxon>
        <taxon>Pseudanabaenales</taxon>
        <taxon>Pseudanabaenaceae</taxon>
        <taxon>Pseudanabaena</taxon>
    </lineage>
</organism>
<dbReference type="SMART" id="SM00220">
    <property type="entry name" value="S_TKc"/>
    <property type="match status" value="1"/>
</dbReference>
<dbReference type="PANTHER" id="PTHR24363:SF0">
    <property type="entry name" value="SERINE_THREONINE KINASE LIKE DOMAIN CONTAINING 1"/>
    <property type="match status" value="1"/>
</dbReference>
<evidence type="ECO:0000256" key="8">
    <source>
        <dbReference type="ARBA" id="ARBA00048679"/>
    </source>
</evidence>
<feature type="domain" description="Protein kinase" evidence="13">
    <location>
        <begin position="10"/>
        <end position="277"/>
    </location>
</feature>
<evidence type="ECO:0000256" key="11">
    <source>
        <dbReference type="SAM" id="MobiDB-lite"/>
    </source>
</evidence>
<dbReference type="SUPFAM" id="SSF56112">
    <property type="entry name" value="Protein kinase-like (PK-like)"/>
    <property type="match status" value="1"/>
</dbReference>
<keyword evidence="12" id="KW-0812">Transmembrane</keyword>
<keyword evidence="9" id="KW-0802">TPR repeat</keyword>
<evidence type="ECO:0000256" key="5">
    <source>
        <dbReference type="ARBA" id="ARBA00022777"/>
    </source>
</evidence>
<dbReference type="Gene3D" id="1.25.40.1040">
    <property type="match status" value="1"/>
</dbReference>
<dbReference type="InterPro" id="IPR019734">
    <property type="entry name" value="TPR_rpt"/>
</dbReference>
<dbReference type="PANTHER" id="PTHR24363">
    <property type="entry name" value="SERINE/THREONINE PROTEIN KINASE"/>
    <property type="match status" value="1"/>
</dbReference>
<dbReference type="InterPro" id="IPR011990">
    <property type="entry name" value="TPR-like_helical_dom_sf"/>
</dbReference>
<keyword evidence="6 10" id="KW-0067">ATP-binding</keyword>
<feature type="region of interest" description="Disordered" evidence="11">
    <location>
        <begin position="379"/>
        <end position="412"/>
    </location>
</feature>
<dbReference type="GO" id="GO:0016301">
    <property type="term" value="F:kinase activity"/>
    <property type="evidence" value="ECO:0007669"/>
    <property type="project" value="UniProtKB-KW"/>
</dbReference>
<keyword evidence="3" id="KW-0808">Transferase</keyword>
<keyword evidence="2" id="KW-0723">Serine/threonine-protein kinase</keyword>
<evidence type="ECO:0000256" key="2">
    <source>
        <dbReference type="ARBA" id="ARBA00022527"/>
    </source>
</evidence>
<dbReference type="PROSITE" id="PS50005">
    <property type="entry name" value="TPR"/>
    <property type="match status" value="1"/>
</dbReference>
<comment type="catalytic activity">
    <reaction evidence="8">
        <text>L-seryl-[protein] + ATP = O-phospho-L-seryl-[protein] + ADP + H(+)</text>
        <dbReference type="Rhea" id="RHEA:17989"/>
        <dbReference type="Rhea" id="RHEA-COMP:9863"/>
        <dbReference type="Rhea" id="RHEA-COMP:11604"/>
        <dbReference type="ChEBI" id="CHEBI:15378"/>
        <dbReference type="ChEBI" id="CHEBI:29999"/>
        <dbReference type="ChEBI" id="CHEBI:30616"/>
        <dbReference type="ChEBI" id="CHEBI:83421"/>
        <dbReference type="ChEBI" id="CHEBI:456216"/>
        <dbReference type="EC" id="2.7.11.1"/>
    </reaction>
</comment>
<evidence type="ECO:0000256" key="12">
    <source>
        <dbReference type="SAM" id="Phobius"/>
    </source>
</evidence>
<dbReference type="InterPro" id="IPR017441">
    <property type="entry name" value="Protein_kinase_ATP_BS"/>
</dbReference>
<evidence type="ECO:0000256" key="1">
    <source>
        <dbReference type="ARBA" id="ARBA00012513"/>
    </source>
</evidence>
<sequence>MLDTILRGHYKIISHLGGGGFGQTYLAEDIDLPTHPTCVVKQLKPLSHEPFVLETAKRLFDQEAEMLYSLGSHDRIPRLLAHFQEGEEFYLVQEFADGTDLTQEIGNGKRSPEAVAIALLKEVLEILVYVHERNVVHRDIKPANLIRRNSDHKIVLIDFGAVKEIGGLAVDPQGNTNLTIAIGSPGYMPIEQLNGKPRFSSDIYAVGMMAIQAITGAEPRLFAEHPETAELVWRDRLQGNYSPQFLDILDKMVRYDFRQRYQTASEVLAAISSLPNVTEHDLPTVVSASNMTNNAATIIPSSQVATQAAGSQGDSSYRNPHTVAFQESSSRKSFPIWVWITGGFALLLVVIMAIISKTAKNASEVINNPAVSNLPSPTAIASTPPVTPSSTATPTAIASTPPVTPSSTTTPTPLSVKELLAQALILNRNNKPQQALAKVEEAIKIDPNSADAWGAKGLLLRSMGRENEAIAAFSKALELSPDERLNLPLKRELPAKKSGKKKDDD</sequence>
<dbReference type="PROSITE" id="PS00107">
    <property type="entry name" value="PROTEIN_KINASE_ATP"/>
    <property type="match status" value="1"/>
</dbReference>
<dbReference type="Pfam" id="PF00069">
    <property type="entry name" value="Pkinase"/>
    <property type="match status" value="1"/>
</dbReference>
<dbReference type="SMART" id="SM00028">
    <property type="entry name" value="TPR"/>
    <property type="match status" value="2"/>
</dbReference>
<evidence type="ECO:0000313" key="14">
    <source>
        <dbReference type="EMBL" id="MEA5480678.1"/>
    </source>
</evidence>
<feature type="transmembrane region" description="Helical" evidence="12">
    <location>
        <begin position="336"/>
        <end position="355"/>
    </location>
</feature>
<evidence type="ECO:0000259" key="13">
    <source>
        <dbReference type="PROSITE" id="PS50011"/>
    </source>
</evidence>
<evidence type="ECO:0000256" key="3">
    <source>
        <dbReference type="ARBA" id="ARBA00022679"/>
    </source>
</evidence>
<dbReference type="SUPFAM" id="SSF48452">
    <property type="entry name" value="TPR-like"/>
    <property type="match status" value="1"/>
</dbReference>
<evidence type="ECO:0000256" key="10">
    <source>
        <dbReference type="PROSITE-ProRule" id="PRU10141"/>
    </source>
</evidence>
<reference evidence="14 15" key="1">
    <citation type="submission" date="2023-12" db="EMBL/GenBank/DDBJ databases">
        <title>Baltic Sea Cyanobacteria.</title>
        <authorList>
            <person name="Delbaje E."/>
            <person name="Fewer D.P."/>
            <person name="Shishido T.K."/>
        </authorList>
    </citation>
    <scope>NUCLEOTIDE SEQUENCE [LARGE SCALE GENOMIC DNA]</scope>
    <source>
        <strain evidence="14 15">UHCC 0370</strain>
    </source>
</reference>
<dbReference type="PROSITE" id="PS50011">
    <property type="entry name" value="PROTEIN_KINASE_DOM"/>
    <property type="match status" value="1"/>
</dbReference>
<evidence type="ECO:0000256" key="9">
    <source>
        <dbReference type="PROSITE-ProRule" id="PRU00339"/>
    </source>
</evidence>
<comment type="catalytic activity">
    <reaction evidence="7">
        <text>L-threonyl-[protein] + ATP = O-phospho-L-threonyl-[protein] + ADP + H(+)</text>
        <dbReference type="Rhea" id="RHEA:46608"/>
        <dbReference type="Rhea" id="RHEA-COMP:11060"/>
        <dbReference type="Rhea" id="RHEA-COMP:11605"/>
        <dbReference type="ChEBI" id="CHEBI:15378"/>
        <dbReference type="ChEBI" id="CHEBI:30013"/>
        <dbReference type="ChEBI" id="CHEBI:30616"/>
        <dbReference type="ChEBI" id="CHEBI:61977"/>
        <dbReference type="ChEBI" id="CHEBI:456216"/>
        <dbReference type="EC" id="2.7.11.1"/>
    </reaction>
</comment>
<evidence type="ECO:0000256" key="4">
    <source>
        <dbReference type="ARBA" id="ARBA00022741"/>
    </source>
</evidence>
<feature type="binding site" evidence="10">
    <location>
        <position position="41"/>
    </location>
    <ligand>
        <name>ATP</name>
        <dbReference type="ChEBI" id="CHEBI:30616"/>
    </ligand>
</feature>
<proteinExistence type="predicted"/>
<keyword evidence="4 10" id="KW-0547">Nucleotide-binding</keyword>
<evidence type="ECO:0000256" key="6">
    <source>
        <dbReference type="ARBA" id="ARBA00022840"/>
    </source>
</evidence>
<comment type="caution">
    <text evidence="14">The sequence shown here is derived from an EMBL/GenBank/DDBJ whole genome shotgun (WGS) entry which is preliminary data.</text>
</comment>
<dbReference type="EMBL" id="JAYGIE010000148">
    <property type="protein sequence ID" value="MEA5480678.1"/>
    <property type="molecule type" value="Genomic_DNA"/>
</dbReference>
<accession>A0ABU5TRS2</accession>
<keyword evidence="15" id="KW-1185">Reference proteome</keyword>
<keyword evidence="12" id="KW-0472">Membrane</keyword>
<dbReference type="RefSeq" id="WP_323263628.1">
    <property type="nucleotide sequence ID" value="NZ_JAYGIE010000148.1"/>
</dbReference>
<dbReference type="PROSITE" id="PS50293">
    <property type="entry name" value="TPR_REGION"/>
    <property type="match status" value="1"/>
</dbReference>
<gene>
    <name evidence="14" type="ORF">VB774_23845</name>
</gene>
<dbReference type="Gene3D" id="1.10.510.10">
    <property type="entry name" value="Transferase(Phosphotransferase) domain 1"/>
    <property type="match status" value="1"/>
</dbReference>
<dbReference type="Proteomes" id="UP001301388">
    <property type="component" value="Unassembled WGS sequence"/>
</dbReference>
<evidence type="ECO:0000313" key="15">
    <source>
        <dbReference type="Proteomes" id="UP001301388"/>
    </source>
</evidence>
<dbReference type="Pfam" id="PF00515">
    <property type="entry name" value="TPR_1"/>
    <property type="match status" value="1"/>
</dbReference>
<protein>
    <recommendedName>
        <fullName evidence="1">non-specific serine/threonine protein kinase</fullName>
        <ecNumber evidence="1">2.7.11.1</ecNumber>
    </recommendedName>
</protein>
<dbReference type="InterPro" id="IPR000719">
    <property type="entry name" value="Prot_kinase_dom"/>
</dbReference>
<name>A0ABU5TRS2_9CYAN</name>
<keyword evidence="12" id="KW-1133">Transmembrane helix</keyword>